<feature type="compositionally biased region" description="Polar residues" evidence="1">
    <location>
        <begin position="8"/>
        <end position="25"/>
    </location>
</feature>
<name>A0A4U5Q1V7_POPAL</name>
<feature type="region of interest" description="Disordered" evidence="1">
    <location>
        <begin position="1"/>
        <end position="25"/>
    </location>
</feature>
<organism evidence="2">
    <name type="scientific">Populus alba</name>
    <name type="common">White poplar</name>
    <dbReference type="NCBI Taxonomy" id="43335"/>
    <lineage>
        <taxon>Eukaryota</taxon>
        <taxon>Viridiplantae</taxon>
        <taxon>Streptophyta</taxon>
        <taxon>Embryophyta</taxon>
        <taxon>Tracheophyta</taxon>
        <taxon>Spermatophyta</taxon>
        <taxon>Magnoliopsida</taxon>
        <taxon>eudicotyledons</taxon>
        <taxon>Gunneridae</taxon>
        <taxon>Pentapetalae</taxon>
        <taxon>rosids</taxon>
        <taxon>fabids</taxon>
        <taxon>Malpighiales</taxon>
        <taxon>Salicaceae</taxon>
        <taxon>Saliceae</taxon>
        <taxon>Populus</taxon>
    </lineage>
</organism>
<dbReference type="EMBL" id="RCHU01000470">
    <property type="protein sequence ID" value="TKS04030.1"/>
    <property type="molecule type" value="Genomic_DNA"/>
</dbReference>
<proteinExistence type="predicted"/>
<evidence type="ECO:0000256" key="1">
    <source>
        <dbReference type="SAM" id="MobiDB-lite"/>
    </source>
</evidence>
<accession>A0A4U5Q1V7</accession>
<comment type="caution">
    <text evidence="2">The sequence shown here is derived from an EMBL/GenBank/DDBJ whole genome shotgun (WGS) entry which is preliminary data.</text>
</comment>
<gene>
    <name evidence="2" type="ORF">D5086_0000147190</name>
</gene>
<dbReference type="AlphaFoldDB" id="A0A4U5Q1V7"/>
<sequence>MVARHRSNQNWQNHPKTNNGTDKSTYKCTQCNQTGHTKSQRFELVGYPEWWDHSRDTRKKNSKRPSTAAMVETKIEDDVAEKASALVLTANNGGENQKEIQTLDYDGLNYTHNSDESESLESSNLDVGNLDQSGITLDSSGDVSQAGPVNHEVGELDLSGISLDTSEDESLEAEDVAPLSKSNPCIIPNQSSAADVPDMVSEPFLKQLPQRHTRGNSLFVILGEDVLPERINKKGTLNVDLLSPEKGSLRKSVAETHEETETTDSDPINATLH</sequence>
<evidence type="ECO:0000313" key="2">
    <source>
        <dbReference type="EMBL" id="TKS04030.1"/>
    </source>
</evidence>
<feature type="region of interest" description="Disordered" evidence="1">
    <location>
        <begin position="248"/>
        <end position="273"/>
    </location>
</feature>
<reference evidence="2" key="1">
    <citation type="submission" date="2018-10" db="EMBL/GenBank/DDBJ databases">
        <title>Population genomic analysis revealed the cold adaptation of white poplar.</title>
        <authorList>
            <person name="Liu Y.-J."/>
        </authorList>
    </citation>
    <scope>NUCLEOTIDE SEQUENCE [LARGE SCALE GENOMIC DNA]</scope>
    <source>
        <strain evidence="2">PAL-ZL1</strain>
    </source>
</reference>
<protein>
    <submittedName>
        <fullName evidence="2">Uncharacterized protein</fullName>
    </submittedName>
</protein>